<feature type="non-terminal residue" evidence="1">
    <location>
        <position position="366"/>
    </location>
</feature>
<accession>A0A0F8Z348</accession>
<reference evidence="1" key="1">
    <citation type="journal article" date="2015" name="Nature">
        <title>Complex archaea that bridge the gap between prokaryotes and eukaryotes.</title>
        <authorList>
            <person name="Spang A."/>
            <person name="Saw J.H."/>
            <person name="Jorgensen S.L."/>
            <person name="Zaremba-Niedzwiedzka K."/>
            <person name="Martijn J."/>
            <person name="Lind A.E."/>
            <person name="van Eijk R."/>
            <person name="Schleper C."/>
            <person name="Guy L."/>
            <person name="Ettema T.J."/>
        </authorList>
    </citation>
    <scope>NUCLEOTIDE SEQUENCE</scope>
</reference>
<proteinExistence type="predicted"/>
<comment type="caution">
    <text evidence="1">The sequence shown here is derived from an EMBL/GenBank/DDBJ whole genome shotgun (WGS) entry which is preliminary data.</text>
</comment>
<organism evidence="1">
    <name type="scientific">marine sediment metagenome</name>
    <dbReference type="NCBI Taxonomy" id="412755"/>
    <lineage>
        <taxon>unclassified sequences</taxon>
        <taxon>metagenomes</taxon>
        <taxon>ecological metagenomes</taxon>
    </lineage>
</organism>
<protein>
    <submittedName>
        <fullName evidence="1">Uncharacterized protein</fullName>
    </submittedName>
</protein>
<dbReference type="EMBL" id="LAZR01050095">
    <property type="protein sequence ID" value="KKK88128.1"/>
    <property type="molecule type" value="Genomic_DNA"/>
</dbReference>
<sequence length="366" mass="42035">MTIKTLNSLSLPVENDVLLTVPQFTDWAKLTEKNSKLVTQSRKELLRAAINYTKTTIDMPCPTEDLRCTVVTGHQPEWHHCGIAAKSIVSYHLAQKLGAYCIHLILDHDTGSSKLRMPVIQKNKWAIKEFELENDCDKLPFEFRSSAQLDQILTFVDACVADHKYFCQSAWQEIRAKLTIGRFRNLADTIMFLQAKVYAKMGIDMLYLPVSKMSSTKVFLHFAASIIKDAEFFVNIYNKATGNSRNNDGYKPRILKIDSINKTFELPFWVVSSHGKRMPLFVNINRTETILLADDREFLRGDLGNIDLSCFEIKEALQRHGWYLRPKALTLTLFVRMYFADWFVHGIGGAKYEPIVDCILKEYFGI</sequence>
<evidence type="ECO:0000313" key="1">
    <source>
        <dbReference type="EMBL" id="KKK88128.1"/>
    </source>
</evidence>
<name>A0A0F8Z348_9ZZZZ</name>
<gene>
    <name evidence="1" type="ORF">LCGC14_2746290</name>
</gene>
<dbReference type="AlphaFoldDB" id="A0A0F8Z348"/>